<feature type="transmembrane region" description="Helical" evidence="1">
    <location>
        <begin position="91"/>
        <end position="110"/>
    </location>
</feature>
<dbReference type="OrthoDB" id="8683087at2"/>
<dbReference type="Proteomes" id="UP000018733">
    <property type="component" value="Unassembled WGS sequence"/>
</dbReference>
<proteinExistence type="predicted"/>
<keyword evidence="1" id="KW-0472">Membrane</keyword>
<dbReference type="InterPro" id="IPR021333">
    <property type="entry name" value="DUF2946"/>
</dbReference>
<dbReference type="RefSeq" id="WP_024004599.1">
    <property type="nucleotide sequence ID" value="NZ_KI650979.1"/>
</dbReference>
<accession>V8QWT1</accession>
<evidence type="ECO:0000256" key="1">
    <source>
        <dbReference type="SAM" id="Phobius"/>
    </source>
</evidence>
<dbReference type="HOGENOM" id="CLU_134222_0_0_4"/>
<keyword evidence="3" id="KW-1185">Reference proteome</keyword>
<dbReference type="Pfam" id="PF11162">
    <property type="entry name" value="DUF2946"/>
    <property type="match status" value="1"/>
</dbReference>
<dbReference type="EMBL" id="AYXT01000009">
    <property type="protein sequence ID" value="ETF03469.1"/>
    <property type="molecule type" value="Genomic_DNA"/>
</dbReference>
<dbReference type="STRING" id="1424334.W822_08115"/>
<dbReference type="AlphaFoldDB" id="V8QWT1"/>
<protein>
    <submittedName>
        <fullName evidence="2">Uncharacterized protein</fullName>
    </submittedName>
</protein>
<gene>
    <name evidence="2" type="ORF">W822_08115</name>
</gene>
<organism evidence="2 3">
    <name type="scientific">Advenella kashmirensis W13003</name>
    <dbReference type="NCBI Taxonomy" id="1424334"/>
    <lineage>
        <taxon>Bacteria</taxon>
        <taxon>Pseudomonadati</taxon>
        <taxon>Pseudomonadota</taxon>
        <taxon>Betaproteobacteria</taxon>
        <taxon>Burkholderiales</taxon>
        <taxon>Alcaligenaceae</taxon>
    </lineage>
</organism>
<sequence length="134" mass="14513">MKRTTGIRLTAWFGILAVCLAVFMPGANALRNSLAGNAHDIFLADICYGTSDDVSVAELASDPHRQPSSDHHANHATECLYCGFFTHNLPLLLSVALPVGSYGFVSRIALQHQRSSYYARPAFVPLSRAPPVLS</sequence>
<evidence type="ECO:0000313" key="3">
    <source>
        <dbReference type="Proteomes" id="UP000018733"/>
    </source>
</evidence>
<name>V8QWT1_9BURK</name>
<reference evidence="2 3" key="1">
    <citation type="journal article" date="2014" name="Genome Announc.">
        <title>Draft Genome Sequence of Advenella kashmirensis Strain W13003, a Polycyclic Aromatic Hydrocarbon-Degrading Bacterium.</title>
        <authorList>
            <person name="Wang X."/>
            <person name="Jin D."/>
            <person name="Zhou L."/>
            <person name="Wu L."/>
            <person name="An W."/>
            <person name="Zhao L."/>
        </authorList>
    </citation>
    <scope>NUCLEOTIDE SEQUENCE [LARGE SCALE GENOMIC DNA]</scope>
    <source>
        <strain evidence="2 3">W13003</strain>
    </source>
</reference>
<keyword evidence="1" id="KW-0812">Transmembrane</keyword>
<keyword evidence="1" id="KW-1133">Transmembrane helix</keyword>
<dbReference type="PATRIC" id="fig|1424334.3.peg.1624"/>
<evidence type="ECO:0000313" key="2">
    <source>
        <dbReference type="EMBL" id="ETF03469.1"/>
    </source>
</evidence>
<comment type="caution">
    <text evidence="2">The sequence shown here is derived from an EMBL/GenBank/DDBJ whole genome shotgun (WGS) entry which is preliminary data.</text>
</comment>